<reference evidence="3 4" key="1">
    <citation type="journal article" date="2017" name="Eur. J. Clin. Microbiol. Infect. Dis.">
        <title>Uncommonly isolated clinical Pseudomonas: identification and phylogenetic assignation.</title>
        <authorList>
            <person name="Mulet M."/>
            <person name="Gomila M."/>
            <person name="Ramirez A."/>
            <person name="Cardew S."/>
            <person name="Moore E.R."/>
            <person name="Lalucat J."/>
            <person name="Garcia-Valdes E."/>
        </authorList>
    </citation>
    <scope>NUCLEOTIDE SEQUENCE [LARGE SCALE GENOMIC DNA]</scope>
    <source>
        <strain evidence="3 4">SD129</strain>
    </source>
</reference>
<dbReference type="RefSeq" id="WP_138410950.1">
    <property type="nucleotide sequence ID" value="NZ_QLAG01000003.1"/>
</dbReference>
<dbReference type="InterPro" id="IPR005586">
    <property type="entry name" value="ABC_trans_aux"/>
</dbReference>
<evidence type="ECO:0000313" key="4">
    <source>
        <dbReference type="Proteomes" id="UP000306753"/>
    </source>
</evidence>
<name>A0A5R9QJ24_9GAMM</name>
<protein>
    <recommendedName>
        <fullName evidence="2">ABC-type transport auxiliary lipoprotein component domain-containing protein</fullName>
    </recommendedName>
</protein>
<feature type="domain" description="ABC-type transport auxiliary lipoprotein component" evidence="2">
    <location>
        <begin position="38"/>
        <end position="197"/>
    </location>
</feature>
<organism evidence="3 4">
    <name type="scientific">Stutzerimonas nosocomialis</name>
    <dbReference type="NCBI Taxonomy" id="1056496"/>
    <lineage>
        <taxon>Bacteria</taxon>
        <taxon>Pseudomonadati</taxon>
        <taxon>Pseudomonadota</taxon>
        <taxon>Gammaproteobacteria</taxon>
        <taxon>Pseudomonadales</taxon>
        <taxon>Pseudomonadaceae</taxon>
        <taxon>Stutzerimonas</taxon>
    </lineage>
</organism>
<feature type="chain" id="PRO_5024442631" description="ABC-type transport auxiliary lipoprotein component domain-containing protein" evidence="1">
    <location>
        <begin position="23"/>
        <end position="215"/>
    </location>
</feature>
<gene>
    <name evidence="3" type="ORF">DN820_03685</name>
</gene>
<dbReference type="PROSITE" id="PS51257">
    <property type="entry name" value="PROKAR_LIPOPROTEIN"/>
    <property type="match status" value="1"/>
</dbReference>
<dbReference type="Pfam" id="PF03886">
    <property type="entry name" value="ABC_trans_aux"/>
    <property type="match status" value="1"/>
</dbReference>
<dbReference type="Proteomes" id="UP000306753">
    <property type="component" value="Unassembled WGS sequence"/>
</dbReference>
<proteinExistence type="predicted"/>
<evidence type="ECO:0000313" key="3">
    <source>
        <dbReference type="EMBL" id="TLX64952.1"/>
    </source>
</evidence>
<sequence length="215" mass="23086">MILSRLPRLAALAMLASLTSCALVSSPDPIAVYLLPGTLASPASTGQPAAAPLDLSLRVSTPQASQILGGPRIAVIPEGNRISSYKGARWSDSAPVLLRNRLVEAFQEDGRIASVTSDDVKIHADVELFSDLRAFQTEYIEGAPVVVIRLDLRLLHHASQRIVASQRLEVRQPSRGESVDQVVQAFGEASDRLSAEVVNWTLAQQPRLAPGQGPR</sequence>
<evidence type="ECO:0000256" key="1">
    <source>
        <dbReference type="SAM" id="SignalP"/>
    </source>
</evidence>
<dbReference type="SUPFAM" id="SSF159594">
    <property type="entry name" value="XCC0632-like"/>
    <property type="match status" value="1"/>
</dbReference>
<feature type="signal peptide" evidence="1">
    <location>
        <begin position="1"/>
        <end position="22"/>
    </location>
</feature>
<dbReference type="AlphaFoldDB" id="A0A5R9QJ24"/>
<comment type="caution">
    <text evidence="3">The sequence shown here is derived from an EMBL/GenBank/DDBJ whole genome shotgun (WGS) entry which is preliminary data.</text>
</comment>
<evidence type="ECO:0000259" key="2">
    <source>
        <dbReference type="Pfam" id="PF03886"/>
    </source>
</evidence>
<keyword evidence="1" id="KW-0732">Signal</keyword>
<dbReference type="Gene3D" id="3.40.50.10610">
    <property type="entry name" value="ABC-type transport auxiliary lipoprotein component"/>
    <property type="match status" value="1"/>
</dbReference>
<accession>A0A5R9QJ24</accession>
<dbReference type="EMBL" id="QLAG01000003">
    <property type="protein sequence ID" value="TLX64952.1"/>
    <property type="molecule type" value="Genomic_DNA"/>
</dbReference>
<keyword evidence="4" id="KW-1185">Reference proteome</keyword>